<feature type="repeat" description="ANK" evidence="3">
    <location>
        <begin position="186"/>
        <end position="218"/>
    </location>
</feature>
<keyword evidence="2 3" id="KW-0040">ANK repeat</keyword>
<feature type="repeat" description="ANK" evidence="3">
    <location>
        <begin position="256"/>
        <end position="288"/>
    </location>
</feature>
<dbReference type="PRINTS" id="PR01415">
    <property type="entry name" value="ANKYRIN"/>
</dbReference>
<keyword evidence="6" id="KW-1133">Transmembrane helix</keyword>
<feature type="repeat" description="ANK" evidence="3">
    <location>
        <begin position="85"/>
        <end position="117"/>
    </location>
</feature>
<dbReference type="PROSITE" id="PS50088">
    <property type="entry name" value="ANK_REPEAT"/>
    <property type="match status" value="5"/>
</dbReference>
<evidence type="ECO:0000256" key="3">
    <source>
        <dbReference type="PROSITE-ProRule" id="PRU00023"/>
    </source>
</evidence>
<reference evidence="7" key="1">
    <citation type="submission" date="2023-02" db="EMBL/GenBank/DDBJ databases">
        <title>Colletotrichum kahawae CIFC_Que2 genome sequencing and assembly.</title>
        <authorList>
            <person name="Baroncelli R."/>
        </authorList>
    </citation>
    <scope>NUCLEOTIDE SEQUENCE</scope>
    <source>
        <strain evidence="7">CIFC_Que2</strain>
    </source>
</reference>
<evidence type="ECO:0000256" key="1">
    <source>
        <dbReference type="ARBA" id="ARBA00022737"/>
    </source>
</evidence>
<sequence>MAGSNASVDTAALTELVTNNDADTNSQTDSPKRGDDGGSASVLRKLLEDMAMSKEGARDAETLRKWIRSRVEEGIVEGLKMADSEGSTLLHVAAREGLAEAVKRLLAADANLDAQDDFLNTALLRACWRGHTDIVDNLLKIGASAELVDEDGWSPIFMAAKRGYKRMTELLLAERKWDLDFKEKLYAMTPLHAAAYEGYTQIVRLLRSNVARLDLRDMMGRTPLMAATFHQRKDTMVELLTQQQDEDRQLETEDFRGSTPLLIAAQFGFWDGVHVLVEAGAKCDKPEISETSETGPVITRKEDTALHIAVWRNNFQMAKLLLKHGADVDARDHEGSLVVHLASLRGNEAILELLLDNENCHQLDVRDEYGMTPLHLASCADWFDDNEYMEDSESNSQNVEETNSTGLGAVFKSGRYNEVVHHLLAREADTTVLTEDGKTAVELAFERGYYNRGEAILKVFIQSNGGNLETLMWAAGKAERHEIATSLIKRRLKGSGNLVVEKTDGWTSIEWAAYAGETRALWLLIASSPQRKETKRILKSAKAIVEGSHGEKSATNPDTQETTPVADTKKHNKGTTIQEILDIINNPPTGFICRDSSTYNVPKDEDRLSSSDSYHATIVQFYKGQGKFDSIIRAPTIKETIYGQGPAGIMDKVVDRLKGLANSHLSWLEESDIPVQRPMFMDAKPAKPRFTWIHLPATNMPYLSYSFQCDDGIGDDSEGENEAESSQYQVRKDKKLAIIEGSTPNNLLAAVQQIDKSPAYVEDSTEGKEVGHMKKLVKARKTYQRLLDEFRGKIIHGSSTLDESYYHFGEDQESTKDKARRNKSQVVTESWRKKKELGSYWLLIRVNQLWVWTINNKRLISASSHPIDDGEDELLNGILDRLEKQGEAGGSDLQPGSTTEMSQLIVDYCVDSYERKPKGHDDERPEDCKLKDFPSIRQTFSKSINSIIMNEELADATIEAEDLSSRVKDILDELSILEATVQYQQDVQRAMKKQDSEKAIKKQNAQGAVRSQNVLETDLTTTYILNDIKGLGSVAQRVHAAVNATLSLQQSEIANLQARLSIEQSKLSIQHAELATRQGRVLMVFTVVAILFVSYPDALASILVHPG</sequence>
<feature type="compositionally biased region" description="Polar residues" evidence="5">
    <location>
        <begin position="553"/>
        <end position="565"/>
    </location>
</feature>
<dbReference type="InterPro" id="IPR002110">
    <property type="entry name" value="Ankyrin_rpt"/>
</dbReference>
<dbReference type="Pfam" id="PF00023">
    <property type="entry name" value="Ank"/>
    <property type="match status" value="1"/>
</dbReference>
<feature type="region of interest" description="Disordered" evidence="5">
    <location>
        <begin position="547"/>
        <end position="572"/>
    </location>
</feature>
<keyword evidence="6" id="KW-0472">Membrane</keyword>
<keyword evidence="4" id="KW-0175">Coiled coil</keyword>
<name>A0AAD9Y020_COLKA</name>
<dbReference type="Gene3D" id="1.25.40.20">
    <property type="entry name" value="Ankyrin repeat-containing domain"/>
    <property type="match status" value="3"/>
</dbReference>
<dbReference type="AlphaFoldDB" id="A0AAD9Y020"/>
<comment type="caution">
    <text evidence="7">The sequence shown here is derived from an EMBL/GenBank/DDBJ whole genome shotgun (WGS) entry which is preliminary data.</text>
</comment>
<feature type="coiled-coil region" evidence="4">
    <location>
        <begin position="953"/>
        <end position="980"/>
    </location>
</feature>
<proteinExistence type="predicted"/>
<dbReference type="SUPFAM" id="SSF48403">
    <property type="entry name" value="Ankyrin repeat"/>
    <property type="match status" value="2"/>
</dbReference>
<dbReference type="InterPro" id="IPR051637">
    <property type="entry name" value="Ank_repeat_dom-contain_49"/>
</dbReference>
<dbReference type="PANTHER" id="PTHR24180:SF45">
    <property type="entry name" value="POLY [ADP-RIBOSE] POLYMERASE TANKYRASE"/>
    <property type="match status" value="1"/>
</dbReference>
<dbReference type="InterPro" id="IPR036770">
    <property type="entry name" value="Ankyrin_rpt-contain_sf"/>
</dbReference>
<evidence type="ECO:0000313" key="8">
    <source>
        <dbReference type="Proteomes" id="UP001281614"/>
    </source>
</evidence>
<evidence type="ECO:0000256" key="4">
    <source>
        <dbReference type="SAM" id="Coils"/>
    </source>
</evidence>
<keyword evidence="8" id="KW-1185">Reference proteome</keyword>
<feature type="repeat" description="ANK" evidence="3">
    <location>
        <begin position="118"/>
        <end position="150"/>
    </location>
</feature>
<gene>
    <name evidence="7" type="ORF">CKAH01_08752</name>
</gene>
<feature type="repeat" description="ANK" evidence="3">
    <location>
        <begin position="301"/>
        <end position="333"/>
    </location>
</feature>
<dbReference type="SMART" id="SM00248">
    <property type="entry name" value="ANK"/>
    <property type="match status" value="11"/>
</dbReference>
<keyword evidence="1" id="KW-0677">Repeat</keyword>
<dbReference type="Proteomes" id="UP001281614">
    <property type="component" value="Unassembled WGS sequence"/>
</dbReference>
<organism evidence="7 8">
    <name type="scientific">Colletotrichum kahawae</name>
    <name type="common">Coffee berry disease fungus</name>
    <dbReference type="NCBI Taxonomy" id="34407"/>
    <lineage>
        <taxon>Eukaryota</taxon>
        <taxon>Fungi</taxon>
        <taxon>Dikarya</taxon>
        <taxon>Ascomycota</taxon>
        <taxon>Pezizomycotina</taxon>
        <taxon>Sordariomycetes</taxon>
        <taxon>Hypocreomycetidae</taxon>
        <taxon>Glomerellales</taxon>
        <taxon>Glomerellaceae</taxon>
        <taxon>Colletotrichum</taxon>
        <taxon>Colletotrichum gloeosporioides species complex</taxon>
    </lineage>
</organism>
<evidence type="ECO:0000313" key="7">
    <source>
        <dbReference type="EMBL" id="KAK2731880.1"/>
    </source>
</evidence>
<dbReference type="EMBL" id="VYYT01000555">
    <property type="protein sequence ID" value="KAK2731880.1"/>
    <property type="molecule type" value="Genomic_DNA"/>
</dbReference>
<dbReference type="Pfam" id="PF12796">
    <property type="entry name" value="Ank_2"/>
    <property type="match status" value="2"/>
</dbReference>
<evidence type="ECO:0000256" key="5">
    <source>
        <dbReference type="SAM" id="MobiDB-lite"/>
    </source>
</evidence>
<accession>A0AAD9Y020</accession>
<feature type="transmembrane region" description="Helical" evidence="6">
    <location>
        <begin position="1081"/>
        <end position="1104"/>
    </location>
</feature>
<keyword evidence="6" id="KW-0812">Transmembrane</keyword>
<evidence type="ECO:0000256" key="2">
    <source>
        <dbReference type="ARBA" id="ARBA00023043"/>
    </source>
</evidence>
<evidence type="ECO:0000256" key="6">
    <source>
        <dbReference type="SAM" id="Phobius"/>
    </source>
</evidence>
<dbReference type="PANTHER" id="PTHR24180">
    <property type="entry name" value="CYCLIN-DEPENDENT KINASE INHIBITOR 2C-RELATED"/>
    <property type="match status" value="1"/>
</dbReference>
<protein>
    <submittedName>
        <fullName evidence="7">Ankyrin unc44</fullName>
    </submittedName>
</protein>
<feature type="region of interest" description="Disordered" evidence="5">
    <location>
        <begin position="1"/>
        <end position="39"/>
    </location>
</feature>
<feature type="compositionally biased region" description="Polar residues" evidence="5">
    <location>
        <begin position="16"/>
        <end position="29"/>
    </location>
</feature>
<dbReference type="PROSITE" id="PS50297">
    <property type="entry name" value="ANK_REP_REGION"/>
    <property type="match status" value="3"/>
</dbReference>